<evidence type="ECO:0000259" key="1">
    <source>
        <dbReference type="PROSITE" id="PS50994"/>
    </source>
</evidence>
<reference evidence="2" key="1">
    <citation type="submission" date="2020-07" db="EMBL/GenBank/DDBJ databases">
        <title>Huge and variable diversity of episymbiotic CPR bacteria and DPANN archaea in groundwater ecosystems.</title>
        <authorList>
            <person name="He C.Y."/>
            <person name="Keren R."/>
            <person name="Whittaker M."/>
            <person name="Farag I.F."/>
            <person name="Doudna J."/>
            <person name="Cate J.H.D."/>
            <person name="Banfield J.F."/>
        </authorList>
    </citation>
    <scope>NUCLEOTIDE SEQUENCE</scope>
    <source>
        <strain evidence="2">NC_groundwater_672_Ag_B-0.1um_62_36</strain>
    </source>
</reference>
<dbReference type="InterPro" id="IPR012337">
    <property type="entry name" value="RNaseH-like_sf"/>
</dbReference>
<dbReference type="GO" id="GO:0003676">
    <property type="term" value="F:nucleic acid binding"/>
    <property type="evidence" value="ECO:0007669"/>
    <property type="project" value="InterPro"/>
</dbReference>
<dbReference type="SUPFAM" id="SSF53098">
    <property type="entry name" value="Ribonuclease H-like"/>
    <property type="match status" value="1"/>
</dbReference>
<dbReference type="GO" id="GO:0015074">
    <property type="term" value="P:DNA integration"/>
    <property type="evidence" value="ECO:0007669"/>
    <property type="project" value="InterPro"/>
</dbReference>
<evidence type="ECO:0000313" key="2">
    <source>
        <dbReference type="EMBL" id="MBI2875366.1"/>
    </source>
</evidence>
<comment type="caution">
    <text evidence="2">The sequence shown here is derived from an EMBL/GenBank/DDBJ whole genome shotgun (WGS) entry which is preliminary data.</text>
</comment>
<sequence>MKGRRQELQQKEAEIKGKLSWLTSLVAVLVIVDNCTRRCLGVPLFLEGRNVTADSIVEALRVLLPPELQYLISDNGSQFKADLFRRLAEEE</sequence>
<accession>A0A932CL71</accession>
<dbReference type="PROSITE" id="PS50994">
    <property type="entry name" value="INTEGRASE"/>
    <property type="match status" value="1"/>
</dbReference>
<feature type="non-terminal residue" evidence="2">
    <location>
        <position position="91"/>
    </location>
</feature>
<proteinExistence type="predicted"/>
<dbReference type="EMBL" id="JACPRF010000019">
    <property type="protein sequence ID" value="MBI2875366.1"/>
    <property type="molecule type" value="Genomic_DNA"/>
</dbReference>
<dbReference type="Proteomes" id="UP000769766">
    <property type="component" value="Unassembled WGS sequence"/>
</dbReference>
<dbReference type="InterPro" id="IPR036397">
    <property type="entry name" value="RNaseH_sf"/>
</dbReference>
<protein>
    <recommendedName>
        <fullName evidence="1">Integrase catalytic domain-containing protein</fullName>
    </recommendedName>
</protein>
<dbReference type="Pfam" id="PF00665">
    <property type="entry name" value="rve"/>
    <property type="match status" value="1"/>
</dbReference>
<organism evidence="2 3">
    <name type="scientific">Tectimicrobiota bacterium</name>
    <dbReference type="NCBI Taxonomy" id="2528274"/>
    <lineage>
        <taxon>Bacteria</taxon>
        <taxon>Pseudomonadati</taxon>
        <taxon>Nitrospinota/Tectimicrobiota group</taxon>
        <taxon>Candidatus Tectimicrobiota</taxon>
    </lineage>
</organism>
<dbReference type="Gene3D" id="3.30.420.10">
    <property type="entry name" value="Ribonuclease H-like superfamily/Ribonuclease H"/>
    <property type="match status" value="1"/>
</dbReference>
<evidence type="ECO:0000313" key="3">
    <source>
        <dbReference type="Proteomes" id="UP000769766"/>
    </source>
</evidence>
<dbReference type="AlphaFoldDB" id="A0A932CL71"/>
<feature type="domain" description="Integrase catalytic" evidence="1">
    <location>
        <begin position="2"/>
        <end position="91"/>
    </location>
</feature>
<dbReference type="InterPro" id="IPR001584">
    <property type="entry name" value="Integrase_cat-core"/>
</dbReference>
<gene>
    <name evidence="2" type="ORF">HYY20_00625</name>
</gene>
<name>A0A932CL71_UNCTE</name>